<name>A0AAN9AQX6_9CAEN</name>
<feature type="region of interest" description="Disordered" evidence="1">
    <location>
        <begin position="1"/>
        <end position="26"/>
    </location>
</feature>
<protein>
    <recommendedName>
        <fullName evidence="4">Zinc ribbon domain-containing protein</fullName>
    </recommendedName>
</protein>
<dbReference type="Proteomes" id="UP001374579">
    <property type="component" value="Unassembled WGS sequence"/>
</dbReference>
<organism evidence="2 3">
    <name type="scientific">Littorina saxatilis</name>
    <dbReference type="NCBI Taxonomy" id="31220"/>
    <lineage>
        <taxon>Eukaryota</taxon>
        <taxon>Metazoa</taxon>
        <taxon>Spiralia</taxon>
        <taxon>Lophotrochozoa</taxon>
        <taxon>Mollusca</taxon>
        <taxon>Gastropoda</taxon>
        <taxon>Caenogastropoda</taxon>
        <taxon>Littorinimorpha</taxon>
        <taxon>Littorinoidea</taxon>
        <taxon>Littorinidae</taxon>
        <taxon>Littorina</taxon>
    </lineage>
</organism>
<comment type="caution">
    <text evidence="2">The sequence shown here is derived from an EMBL/GenBank/DDBJ whole genome shotgun (WGS) entry which is preliminary data.</text>
</comment>
<evidence type="ECO:0000313" key="3">
    <source>
        <dbReference type="Proteomes" id="UP001374579"/>
    </source>
</evidence>
<reference evidence="2 3" key="1">
    <citation type="submission" date="2024-02" db="EMBL/GenBank/DDBJ databases">
        <title>Chromosome-scale genome assembly of the rough periwinkle Littorina saxatilis.</title>
        <authorList>
            <person name="De Jode A."/>
            <person name="Faria R."/>
            <person name="Formenti G."/>
            <person name="Sims Y."/>
            <person name="Smith T.P."/>
            <person name="Tracey A."/>
            <person name="Wood J.M.D."/>
            <person name="Zagrodzka Z.B."/>
            <person name="Johannesson K."/>
            <person name="Butlin R.K."/>
            <person name="Leder E.H."/>
        </authorList>
    </citation>
    <scope>NUCLEOTIDE SEQUENCE [LARGE SCALE GENOMIC DNA]</scope>
    <source>
        <strain evidence="2">Snail1</strain>
        <tissue evidence="2">Muscle</tissue>
    </source>
</reference>
<accession>A0AAN9AQX6</accession>
<gene>
    <name evidence="2" type="ORF">V1264_009194</name>
</gene>
<feature type="compositionally biased region" description="Basic and acidic residues" evidence="1">
    <location>
        <begin position="15"/>
        <end position="26"/>
    </location>
</feature>
<evidence type="ECO:0000256" key="1">
    <source>
        <dbReference type="SAM" id="MobiDB-lite"/>
    </source>
</evidence>
<dbReference type="EMBL" id="JBAMIC010000022">
    <property type="protein sequence ID" value="KAK7091528.1"/>
    <property type="molecule type" value="Genomic_DNA"/>
</dbReference>
<sequence length="95" mass="10982">MGVGRRKPTYAEDFYDSREQSPEYDENRYKSPKEYYYQPHKVERNGYSTVRKTRGGVPVTATVGFTKFCHECGSRYPIATAKFCCDCGTRRMALS</sequence>
<evidence type="ECO:0008006" key="4">
    <source>
        <dbReference type="Google" id="ProtNLM"/>
    </source>
</evidence>
<keyword evidence="3" id="KW-1185">Reference proteome</keyword>
<dbReference type="AlphaFoldDB" id="A0AAN9AQX6"/>
<proteinExistence type="predicted"/>
<evidence type="ECO:0000313" key="2">
    <source>
        <dbReference type="EMBL" id="KAK7091528.1"/>
    </source>
</evidence>